<dbReference type="InterPro" id="IPR001128">
    <property type="entry name" value="Cyt_P450"/>
</dbReference>
<keyword evidence="11 14" id="KW-0503">Monooxygenase</keyword>
<evidence type="ECO:0000313" key="16">
    <source>
        <dbReference type="EMBL" id="TCD66167.1"/>
    </source>
</evidence>
<dbReference type="CDD" id="cd11065">
    <property type="entry name" value="CYP64-like"/>
    <property type="match status" value="1"/>
</dbReference>
<dbReference type="SUPFAM" id="SSF48264">
    <property type="entry name" value="Cytochrome P450"/>
    <property type="match status" value="1"/>
</dbReference>
<evidence type="ECO:0000256" key="5">
    <source>
        <dbReference type="ARBA" id="ARBA00022617"/>
    </source>
</evidence>
<dbReference type="Proteomes" id="UP000292702">
    <property type="component" value="Unassembled WGS sequence"/>
</dbReference>
<reference evidence="16 17" key="1">
    <citation type="submission" date="2018-11" db="EMBL/GenBank/DDBJ databases">
        <title>Genome assembly of Steccherinum ochraceum LE-BIN_3174, the white-rot fungus of the Steccherinaceae family (The Residual Polyporoid clade, Polyporales, Basidiomycota).</title>
        <authorList>
            <person name="Fedorova T.V."/>
            <person name="Glazunova O.A."/>
            <person name="Landesman E.O."/>
            <person name="Moiseenko K.V."/>
            <person name="Psurtseva N.V."/>
            <person name="Savinova O.S."/>
            <person name="Shakhova N.V."/>
            <person name="Tyazhelova T.V."/>
            <person name="Vasina D.V."/>
        </authorList>
    </citation>
    <scope>NUCLEOTIDE SEQUENCE [LARGE SCALE GENOMIC DNA]</scope>
    <source>
        <strain evidence="16 17">LE-BIN_3174</strain>
    </source>
</reference>
<name>A0A4V2MWG0_9APHY</name>
<evidence type="ECO:0000256" key="12">
    <source>
        <dbReference type="ARBA" id="ARBA00023136"/>
    </source>
</evidence>
<comment type="similarity">
    <text evidence="4 14">Belongs to the cytochrome P450 family.</text>
</comment>
<evidence type="ECO:0000256" key="8">
    <source>
        <dbReference type="ARBA" id="ARBA00022989"/>
    </source>
</evidence>
<keyword evidence="10 13" id="KW-0408">Iron</keyword>
<dbReference type="GO" id="GO:0016705">
    <property type="term" value="F:oxidoreductase activity, acting on paired donors, with incorporation or reduction of molecular oxygen"/>
    <property type="evidence" value="ECO:0007669"/>
    <property type="project" value="InterPro"/>
</dbReference>
<dbReference type="AlphaFoldDB" id="A0A4V2MWG0"/>
<dbReference type="Pfam" id="PF00067">
    <property type="entry name" value="p450"/>
    <property type="match status" value="1"/>
</dbReference>
<sequence length="512" mass="58169">MLNFSSVGALEVILLITCIGISYYGYSSSKRGGSPLPPGPKKVPLFGNKLDVPLTFQWLKYSEWHKKYGPMITVNMMGLNIIVISSQKIVQDLLEKRHTQYSERPRFPMITDLVGWDQTTVFMPIDSLWKEHRKNFSRLFGTKTTMAKFFSMEVFEARRFMRNILREKDKLEDHVRYWAGSLSLKIAYGYETKVGHDDLVELVDEAMDQFTFLSKPGRYLVDFFPILKYVPAWVPGATFQRKAAFYRKTLTDMINIPFEMAQKQLKAGTAKPSFTTDLLSADDYNSQKEYALKTSAATIYAGGADTTAGQTHGFILIMMLWPEACKKAQAEIDRVIGPDRLPDYNDRENLPFVEACIKEAMRLHTFVPLGATRIAPKDDVVNGYFIPAGTIIQPHAWQMLHDPDTYPNPFNFIPERWLVENPPPQTREMMFGFGRRMCPGMVLADASVWLAATMFLALFDIKPTDGSPKKFDQGPDGVLDGQNLCHPKPFKSNITPRNAKAEALILSIDHEL</sequence>
<dbReference type="InterPro" id="IPR050364">
    <property type="entry name" value="Cytochrome_P450_fung"/>
</dbReference>
<evidence type="ECO:0000313" key="17">
    <source>
        <dbReference type="Proteomes" id="UP000292702"/>
    </source>
</evidence>
<dbReference type="OrthoDB" id="2789670at2759"/>
<protein>
    <recommendedName>
        <fullName evidence="18">Cytochrome P450</fullName>
    </recommendedName>
</protein>
<accession>A0A4V2MWG0</accession>
<comment type="cofactor">
    <cofactor evidence="1 13">
        <name>heme</name>
        <dbReference type="ChEBI" id="CHEBI:30413"/>
    </cofactor>
</comment>
<comment type="pathway">
    <text evidence="3">Secondary metabolite biosynthesis.</text>
</comment>
<keyword evidence="17" id="KW-1185">Reference proteome</keyword>
<keyword evidence="5 13" id="KW-0349">Heme</keyword>
<evidence type="ECO:0000256" key="1">
    <source>
        <dbReference type="ARBA" id="ARBA00001971"/>
    </source>
</evidence>
<keyword evidence="12 15" id="KW-0472">Membrane</keyword>
<dbReference type="PRINTS" id="PR00385">
    <property type="entry name" value="P450"/>
</dbReference>
<evidence type="ECO:0000256" key="3">
    <source>
        <dbReference type="ARBA" id="ARBA00005179"/>
    </source>
</evidence>
<dbReference type="GO" id="GO:0004497">
    <property type="term" value="F:monooxygenase activity"/>
    <property type="evidence" value="ECO:0007669"/>
    <property type="project" value="UniProtKB-KW"/>
</dbReference>
<evidence type="ECO:0000256" key="13">
    <source>
        <dbReference type="PIRSR" id="PIRSR602401-1"/>
    </source>
</evidence>
<dbReference type="PANTHER" id="PTHR46300">
    <property type="entry name" value="P450, PUTATIVE (EUROFUNG)-RELATED-RELATED"/>
    <property type="match status" value="1"/>
</dbReference>
<dbReference type="GO" id="GO:0020037">
    <property type="term" value="F:heme binding"/>
    <property type="evidence" value="ECO:0007669"/>
    <property type="project" value="InterPro"/>
</dbReference>
<gene>
    <name evidence="16" type="ORF">EIP91_001721</name>
</gene>
<evidence type="ECO:0000256" key="15">
    <source>
        <dbReference type="SAM" id="Phobius"/>
    </source>
</evidence>
<evidence type="ECO:0000256" key="6">
    <source>
        <dbReference type="ARBA" id="ARBA00022692"/>
    </source>
</evidence>
<keyword evidence="9 14" id="KW-0560">Oxidoreductase</keyword>
<evidence type="ECO:0008006" key="18">
    <source>
        <dbReference type="Google" id="ProtNLM"/>
    </source>
</evidence>
<dbReference type="InterPro" id="IPR036396">
    <property type="entry name" value="Cyt_P450_sf"/>
</dbReference>
<evidence type="ECO:0000256" key="7">
    <source>
        <dbReference type="ARBA" id="ARBA00022723"/>
    </source>
</evidence>
<keyword evidence="7 13" id="KW-0479">Metal-binding</keyword>
<dbReference type="PROSITE" id="PS00086">
    <property type="entry name" value="CYTOCHROME_P450"/>
    <property type="match status" value="1"/>
</dbReference>
<proteinExistence type="inferred from homology"/>
<evidence type="ECO:0000256" key="9">
    <source>
        <dbReference type="ARBA" id="ARBA00023002"/>
    </source>
</evidence>
<organism evidence="16 17">
    <name type="scientific">Steccherinum ochraceum</name>
    <dbReference type="NCBI Taxonomy" id="92696"/>
    <lineage>
        <taxon>Eukaryota</taxon>
        <taxon>Fungi</taxon>
        <taxon>Dikarya</taxon>
        <taxon>Basidiomycota</taxon>
        <taxon>Agaricomycotina</taxon>
        <taxon>Agaricomycetes</taxon>
        <taxon>Polyporales</taxon>
        <taxon>Steccherinaceae</taxon>
        <taxon>Steccherinum</taxon>
    </lineage>
</organism>
<evidence type="ECO:0000256" key="14">
    <source>
        <dbReference type="RuleBase" id="RU000461"/>
    </source>
</evidence>
<comment type="caution">
    <text evidence="16">The sequence shown here is derived from an EMBL/GenBank/DDBJ whole genome shotgun (WGS) entry which is preliminary data.</text>
</comment>
<evidence type="ECO:0000256" key="2">
    <source>
        <dbReference type="ARBA" id="ARBA00004167"/>
    </source>
</evidence>
<evidence type="ECO:0000256" key="4">
    <source>
        <dbReference type="ARBA" id="ARBA00010617"/>
    </source>
</evidence>
<dbReference type="STRING" id="92696.A0A4V2MWG0"/>
<dbReference type="PRINTS" id="PR00463">
    <property type="entry name" value="EP450I"/>
</dbReference>
<keyword evidence="6 15" id="KW-0812">Transmembrane</keyword>
<keyword evidence="8 15" id="KW-1133">Transmembrane helix</keyword>
<comment type="subcellular location">
    <subcellularLocation>
        <location evidence="2">Membrane</location>
        <topology evidence="2">Single-pass membrane protein</topology>
    </subcellularLocation>
</comment>
<dbReference type="Gene3D" id="1.10.630.10">
    <property type="entry name" value="Cytochrome P450"/>
    <property type="match status" value="1"/>
</dbReference>
<feature type="transmembrane region" description="Helical" evidence="15">
    <location>
        <begin position="6"/>
        <end position="26"/>
    </location>
</feature>
<evidence type="ECO:0000256" key="11">
    <source>
        <dbReference type="ARBA" id="ARBA00023033"/>
    </source>
</evidence>
<dbReference type="InterPro" id="IPR017972">
    <property type="entry name" value="Cyt_P450_CS"/>
</dbReference>
<feature type="binding site" description="axial binding residue" evidence="13">
    <location>
        <position position="438"/>
    </location>
    <ligand>
        <name>heme</name>
        <dbReference type="ChEBI" id="CHEBI:30413"/>
    </ligand>
    <ligandPart>
        <name>Fe</name>
        <dbReference type="ChEBI" id="CHEBI:18248"/>
    </ligandPart>
</feature>
<evidence type="ECO:0000256" key="10">
    <source>
        <dbReference type="ARBA" id="ARBA00023004"/>
    </source>
</evidence>
<dbReference type="PANTHER" id="PTHR46300:SF7">
    <property type="entry name" value="P450, PUTATIVE (EUROFUNG)-RELATED"/>
    <property type="match status" value="1"/>
</dbReference>
<dbReference type="GO" id="GO:0005506">
    <property type="term" value="F:iron ion binding"/>
    <property type="evidence" value="ECO:0007669"/>
    <property type="project" value="InterPro"/>
</dbReference>
<dbReference type="EMBL" id="RWJN01000147">
    <property type="protein sequence ID" value="TCD66167.1"/>
    <property type="molecule type" value="Genomic_DNA"/>
</dbReference>
<dbReference type="InterPro" id="IPR002401">
    <property type="entry name" value="Cyt_P450_E_grp-I"/>
</dbReference>
<dbReference type="GO" id="GO:0016020">
    <property type="term" value="C:membrane"/>
    <property type="evidence" value="ECO:0007669"/>
    <property type="project" value="UniProtKB-SubCell"/>
</dbReference>